<dbReference type="EMBL" id="HBFS01024671">
    <property type="protein sequence ID" value="CAD8923242.1"/>
    <property type="molecule type" value="Transcribed_RNA"/>
</dbReference>
<protein>
    <submittedName>
        <fullName evidence="4">Uncharacterized protein</fullName>
    </submittedName>
</protein>
<evidence type="ECO:0000313" key="4">
    <source>
        <dbReference type="EMBL" id="CAD8923242.1"/>
    </source>
</evidence>
<feature type="compositionally biased region" description="Low complexity" evidence="3">
    <location>
        <begin position="280"/>
        <end position="297"/>
    </location>
</feature>
<dbReference type="AlphaFoldDB" id="A0A7S1GDZ9"/>
<feature type="compositionally biased region" description="Polar residues" evidence="3">
    <location>
        <begin position="994"/>
        <end position="1007"/>
    </location>
</feature>
<sequence>MRRGGGAAGGAGSSRGLAVGAMSPVRLTRPATTASVGLRRSATGSAVGGDARRGVGLGLGLRNGAASASDNALLPLRAGARHPGGAPVDGRATASGVRTVGGRVGDVRTDSDTASMSSTCKSDLLMLQMREERVVRVCRGAALATPDADAGDRDIATALEGCESADGILARFGHASADAALVSLATKLCLVELVGRRVAQVAHVTLQCTDATGVGGAARGLPRPGGVGGGGGGDSSLSRLPAFLALVNRCVDLYRDRNELAQKLEAALAAADTPAAKGLPPLGAGAASSPPGKWASPQVPRAGAPPSLDPALGASSPVLPAQLRRAMLAHADIVRDVLRTEVVFRDALAPPVVEATPSEGSRGRSPSEPSPRSDVSKELETTRGRLQRAEAALAAAEEERDAAQRALSSGLEQARQRVAAASADAAEARASAKADAAKAAQAHRDKETIAQLQLDYNRAVQEAAEASTHAREAETQRAELEARVSKLTEQVDQSGTEAAELRGAVARAQAAAAETDVGLKTAVEDAEARANAAEAAKKAFGQQEAMAARRDVVLAVLTWYADWAVTVPPAVAEVGLRVLRERLSLLGADGGGEDDGRGGDDGLVGRAWGAAAAAAAASSAARDAAVEAGSSPAVSSTPARVLDASVQTERRSQPASPGDGGASPMRLADAAWGPEVASRLAGAVSSSPLLDADPSDPDFDAAELLSELQRQLRESDTRNMVLEASLNDSQSQLSDLRLSFDALKSEVSVARDQAEALQRSAQAADEADAAIAALTMEVEELRASLGGGDEAKELASARDEIEALKQRLRAAQDDMKSAGVVESGLRRQVEQTELKLSRANDAQTRVDEERRRLQVRMEVLMADAQRKDAELERLNRAARSQFKDFSESYEEAMREEFRAMQQSYEAQLRHVRDEVDRATMEARKTGRELEKAMKKELSSLERQVQRLQWDNEAKAKIIEELRRETGVTSPEPARSKATGAFFAGGKAAGLRATGRTSSSSSLPWGES</sequence>
<dbReference type="PANTHER" id="PTHR23160">
    <property type="entry name" value="SYNAPTONEMAL COMPLEX PROTEIN-RELATED"/>
    <property type="match status" value="1"/>
</dbReference>
<feature type="compositionally biased region" description="Gly residues" evidence="3">
    <location>
        <begin position="1"/>
        <end position="13"/>
    </location>
</feature>
<feature type="coiled-coil region" evidence="2">
    <location>
        <begin position="857"/>
        <end position="964"/>
    </location>
</feature>
<feature type="compositionally biased region" description="Low complexity" evidence="3">
    <location>
        <begin position="357"/>
        <end position="373"/>
    </location>
</feature>
<feature type="region of interest" description="Disordered" evidence="3">
    <location>
        <begin position="280"/>
        <end position="313"/>
    </location>
</feature>
<feature type="coiled-coil region" evidence="2">
    <location>
        <begin position="456"/>
        <end position="497"/>
    </location>
</feature>
<feature type="region of interest" description="Disordered" evidence="3">
    <location>
        <begin position="987"/>
        <end position="1007"/>
    </location>
</feature>
<feature type="region of interest" description="Disordered" evidence="3">
    <location>
        <begin position="1"/>
        <end position="24"/>
    </location>
</feature>
<feature type="compositionally biased region" description="Basic and acidic residues" evidence="3">
    <location>
        <begin position="374"/>
        <end position="383"/>
    </location>
</feature>
<evidence type="ECO:0000256" key="2">
    <source>
        <dbReference type="SAM" id="Coils"/>
    </source>
</evidence>
<evidence type="ECO:0000256" key="1">
    <source>
        <dbReference type="ARBA" id="ARBA00023054"/>
    </source>
</evidence>
<feature type="region of interest" description="Disordered" evidence="3">
    <location>
        <begin position="354"/>
        <end position="384"/>
    </location>
</feature>
<organism evidence="4">
    <name type="scientific">Bicosoecida sp. CB-2014</name>
    <dbReference type="NCBI Taxonomy" id="1486930"/>
    <lineage>
        <taxon>Eukaryota</taxon>
        <taxon>Sar</taxon>
        <taxon>Stramenopiles</taxon>
        <taxon>Bigyra</taxon>
        <taxon>Opalozoa</taxon>
        <taxon>Bicosoecida</taxon>
    </lineage>
</organism>
<name>A0A7S1GDZ9_9STRA</name>
<feature type="coiled-coil region" evidence="2">
    <location>
        <begin position="705"/>
        <end position="821"/>
    </location>
</feature>
<feature type="region of interest" description="Disordered" evidence="3">
    <location>
        <begin position="628"/>
        <end position="666"/>
    </location>
</feature>
<proteinExistence type="predicted"/>
<keyword evidence="1 2" id="KW-0175">Coiled coil</keyword>
<dbReference type="Gene3D" id="1.10.287.1490">
    <property type="match status" value="1"/>
</dbReference>
<evidence type="ECO:0000256" key="3">
    <source>
        <dbReference type="SAM" id="MobiDB-lite"/>
    </source>
</evidence>
<accession>A0A7S1GDZ9</accession>
<reference evidence="4" key="1">
    <citation type="submission" date="2021-01" db="EMBL/GenBank/DDBJ databases">
        <authorList>
            <person name="Corre E."/>
            <person name="Pelletier E."/>
            <person name="Niang G."/>
            <person name="Scheremetjew M."/>
            <person name="Finn R."/>
            <person name="Kale V."/>
            <person name="Holt S."/>
            <person name="Cochrane G."/>
            <person name="Meng A."/>
            <person name="Brown T."/>
            <person name="Cohen L."/>
        </authorList>
    </citation>
    <scope>NUCLEOTIDE SEQUENCE</scope>
    <source>
        <strain evidence="4">Ms1</strain>
    </source>
</reference>
<gene>
    <name evidence="4" type="ORF">BSP0115_LOCUS16505</name>
</gene>
<dbReference type="PANTHER" id="PTHR23160:SF19">
    <property type="entry name" value="MYOSIN HEAVY CHAIN-RELATED PROTEIN"/>
    <property type="match status" value="1"/>
</dbReference>